<dbReference type="InterPro" id="IPR019052">
    <property type="entry name" value="DUF2383"/>
</dbReference>
<dbReference type="RefSeq" id="WP_159965687.1">
    <property type="nucleotide sequence ID" value="NZ_APKE01000025.1"/>
</dbReference>
<keyword evidence="3" id="KW-1185">Reference proteome</keyword>
<reference evidence="2" key="1">
    <citation type="submission" date="2013-03" db="EMBL/GenBank/DDBJ databases">
        <title>Genome Sequence of the Profundibacterium mesophilum strain KAUST100406-0324T from Red Sea, a novel genus in the family Rhodobacteraceae.</title>
        <authorList>
            <person name="Essack M."/>
            <person name="Alam I."/>
            <person name="Lafi F."/>
            <person name="Alawi W."/>
            <person name="Kamanu F."/>
            <person name="Al-Suwailem A."/>
            <person name="Lee O.O."/>
            <person name="Xu Y."/>
            <person name="Bajic V."/>
            <person name="Qian P.-Y."/>
            <person name="Archer J."/>
        </authorList>
    </citation>
    <scope>NUCLEOTIDE SEQUENCE</scope>
    <source>
        <strain evidence="2">KAUST100406-0324</strain>
    </source>
</reference>
<dbReference type="Gene3D" id="1.20.1260.10">
    <property type="match status" value="1"/>
</dbReference>
<dbReference type="InterPro" id="IPR012347">
    <property type="entry name" value="Ferritin-like"/>
</dbReference>
<protein>
    <recommendedName>
        <fullName evidence="1">DUF2383 domain-containing protein</fullName>
    </recommendedName>
</protein>
<accession>A0A921NQP5</accession>
<organism evidence="2 3">
    <name type="scientific">Profundibacterium mesophilum KAUST100406-0324</name>
    <dbReference type="NCBI Taxonomy" id="1037889"/>
    <lineage>
        <taxon>Bacteria</taxon>
        <taxon>Pseudomonadati</taxon>
        <taxon>Pseudomonadota</taxon>
        <taxon>Alphaproteobacteria</taxon>
        <taxon>Rhodobacterales</taxon>
        <taxon>Roseobacteraceae</taxon>
        <taxon>Profundibacterium</taxon>
    </lineage>
</organism>
<evidence type="ECO:0000259" key="1">
    <source>
        <dbReference type="Pfam" id="PF09537"/>
    </source>
</evidence>
<dbReference type="EMBL" id="APKE01000025">
    <property type="protein sequence ID" value="KAF0675542.1"/>
    <property type="molecule type" value="Genomic_DNA"/>
</dbReference>
<proteinExistence type="predicted"/>
<dbReference type="AlphaFoldDB" id="A0A921NQP5"/>
<comment type="caution">
    <text evidence="2">The sequence shown here is derived from an EMBL/GenBank/DDBJ whole genome shotgun (WGS) entry which is preliminary data.</text>
</comment>
<dbReference type="Proteomes" id="UP000698242">
    <property type="component" value="Unassembled WGS sequence"/>
</dbReference>
<evidence type="ECO:0000313" key="2">
    <source>
        <dbReference type="EMBL" id="KAF0675542.1"/>
    </source>
</evidence>
<dbReference type="NCBIfam" id="TIGR02284">
    <property type="entry name" value="PA2169 family four-helix-bundle protein"/>
    <property type="match status" value="1"/>
</dbReference>
<evidence type="ECO:0000313" key="3">
    <source>
        <dbReference type="Proteomes" id="UP000698242"/>
    </source>
</evidence>
<gene>
    <name evidence="2" type="ORF">PMES_02173</name>
</gene>
<feature type="domain" description="DUF2383" evidence="1">
    <location>
        <begin position="5"/>
        <end position="112"/>
    </location>
</feature>
<dbReference type="Pfam" id="PF09537">
    <property type="entry name" value="DUF2383"/>
    <property type="match status" value="1"/>
</dbReference>
<sequence length="146" mass="16535">MSNHTDTLKKLHTRLIDSRDGYREARNDASGEVSYVGFFDRMISEREQFHTKLHQTLGAEGVEVDEKGSALAGAHRGWMKLKDSLTGNDEGVYDEIINGEQQLKELYDDAIRECAGHPQYGFLTEQRQSVERAIEQARAEKARHAA</sequence>
<dbReference type="InterPro" id="IPR011971">
    <property type="entry name" value="CHP02284"/>
</dbReference>
<name>A0A921NQP5_9RHOB</name>
<dbReference type="OrthoDB" id="7723758at2"/>